<comment type="subcellular location">
    <subcellularLocation>
        <location evidence="6">Cell membrane</location>
        <topology evidence="6">Multi-pass membrane protein</topology>
    </subcellularLocation>
    <subcellularLocation>
        <location evidence="1">Membrane</location>
        <topology evidence="1">Multi-pass membrane protein</topology>
    </subcellularLocation>
</comment>
<feature type="transmembrane region" description="Helical" evidence="6">
    <location>
        <begin position="12"/>
        <end position="36"/>
    </location>
</feature>
<keyword evidence="4 6" id="KW-1133">Transmembrane helix</keyword>
<evidence type="ECO:0000256" key="3">
    <source>
        <dbReference type="ARBA" id="ARBA00022692"/>
    </source>
</evidence>
<dbReference type="Proteomes" id="UP000597038">
    <property type="component" value="Unassembled WGS sequence"/>
</dbReference>
<gene>
    <name evidence="7" type="ORF">I9026_03925</name>
</gene>
<comment type="similarity">
    <text evidence="2 6">Belongs to the 4-toluene sulfonate uptake permease (TSUP) (TC 2.A.102) family.</text>
</comment>
<keyword evidence="5 6" id="KW-0472">Membrane</keyword>
<organism evidence="7 8">
    <name type="scientific">Staphylococcus felis</name>
    <dbReference type="NCBI Taxonomy" id="46127"/>
    <lineage>
        <taxon>Bacteria</taxon>
        <taxon>Bacillati</taxon>
        <taxon>Bacillota</taxon>
        <taxon>Bacilli</taxon>
        <taxon>Bacillales</taxon>
        <taxon>Staphylococcaceae</taxon>
        <taxon>Staphylococcus</taxon>
    </lineage>
</organism>
<accession>A0ABS0QMU6</accession>
<feature type="transmembrane region" description="Helical" evidence="6">
    <location>
        <begin position="178"/>
        <end position="197"/>
    </location>
</feature>
<name>A0ABS0QMU6_9STAP</name>
<evidence type="ECO:0000256" key="6">
    <source>
        <dbReference type="RuleBase" id="RU363041"/>
    </source>
</evidence>
<keyword evidence="8" id="KW-1185">Reference proteome</keyword>
<feature type="transmembrane region" description="Helical" evidence="6">
    <location>
        <begin position="82"/>
        <end position="104"/>
    </location>
</feature>
<feature type="transmembrane region" description="Helical" evidence="6">
    <location>
        <begin position="140"/>
        <end position="172"/>
    </location>
</feature>
<dbReference type="InterPro" id="IPR002781">
    <property type="entry name" value="TM_pro_TauE-like"/>
</dbReference>
<dbReference type="RefSeq" id="WP_181897732.1">
    <property type="nucleotide sequence ID" value="NZ_CP094725.1"/>
</dbReference>
<evidence type="ECO:0000256" key="1">
    <source>
        <dbReference type="ARBA" id="ARBA00004141"/>
    </source>
</evidence>
<protein>
    <recommendedName>
        <fullName evidence="6">Probable membrane transporter protein</fullName>
    </recommendedName>
</protein>
<keyword evidence="3 6" id="KW-0812">Transmembrane</keyword>
<feature type="transmembrane region" description="Helical" evidence="6">
    <location>
        <begin position="204"/>
        <end position="224"/>
    </location>
</feature>
<evidence type="ECO:0000256" key="4">
    <source>
        <dbReference type="ARBA" id="ARBA00022989"/>
    </source>
</evidence>
<dbReference type="EMBL" id="JAEDAQ010000004">
    <property type="protein sequence ID" value="MBH9580513.1"/>
    <property type="molecule type" value="Genomic_DNA"/>
</dbReference>
<feature type="transmembrane region" description="Helical" evidence="6">
    <location>
        <begin position="230"/>
        <end position="250"/>
    </location>
</feature>
<sequence length="251" mass="26495">MTDLTIPVVMLLIGIFGGFISGMVGIGGSIIIYPAILLIPPLFGAPIYSAHIASGLTASQVFFSTLSGSIRARKESDFSLQLVLSMGIGMLLGSTMGAILANFFNESFVNTVYIILALLALILLFYKATPLVGHPNYNKILLFSVGVLIGIFSGIVGAGGAFIIIPVLLVFFKLSMNTVVTNSIVIAFLSSIGAFIVKLLQGYVPISAAIFLIIGSIIFAPIGFKVGKMIPSLIQKIIICVIIVIAIIQLI</sequence>
<evidence type="ECO:0000256" key="2">
    <source>
        <dbReference type="ARBA" id="ARBA00009142"/>
    </source>
</evidence>
<evidence type="ECO:0000313" key="7">
    <source>
        <dbReference type="EMBL" id="MBH9580513.1"/>
    </source>
</evidence>
<reference evidence="7 8" key="1">
    <citation type="submission" date="2020-12" db="EMBL/GenBank/DDBJ databases">
        <title>Genomic analysis of Staphylococcus felis from a cat with skin infection.</title>
        <authorList>
            <person name="Aslantas O."/>
            <person name="Keskin O."/>
            <person name="Buyukaltay K."/>
            <person name="Gullu Yucetepe A."/>
        </authorList>
    </citation>
    <scope>NUCLEOTIDE SEQUENCE [LARGE SCALE GENOMIC DNA]</scope>
    <source>
        <strain evidence="7 8">HARRANVET</strain>
    </source>
</reference>
<proteinExistence type="inferred from homology"/>
<evidence type="ECO:0000256" key="5">
    <source>
        <dbReference type="ARBA" id="ARBA00023136"/>
    </source>
</evidence>
<dbReference type="PANTHER" id="PTHR43701">
    <property type="entry name" value="MEMBRANE TRANSPORTER PROTEIN MJ0441-RELATED"/>
    <property type="match status" value="1"/>
</dbReference>
<keyword evidence="6" id="KW-1003">Cell membrane</keyword>
<dbReference type="InterPro" id="IPR051598">
    <property type="entry name" value="TSUP/Inactive_protease-like"/>
</dbReference>
<feature type="transmembrane region" description="Helical" evidence="6">
    <location>
        <begin position="110"/>
        <end position="128"/>
    </location>
</feature>
<comment type="caution">
    <text evidence="7">The sequence shown here is derived from an EMBL/GenBank/DDBJ whole genome shotgun (WGS) entry which is preliminary data.</text>
</comment>
<dbReference type="PANTHER" id="PTHR43701:SF13">
    <property type="entry name" value="MEMBRANE TRANSPORTER PROTEIN YRKJ-RELATED"/>
    <property type="match status" value="1"/>
</dbReference>
<dbReference type="Pfam" id="PF01925">
    <property type="entry name" value="TauE"/>
    <property type="match status" value="1"/>
</dbReference>
<evidence type="ECO:0000313" key="8">
    <source>
        <dbReference type="Proteomes" id="UP000597038"/>
    </source>
</evidence>